<keyword evidence="1" id="KW-0175">Coiled coil</keyword>
<evidence type="ECO:0000256" key="1">
    <source>
        <dbReference type="SAM" id="Coils"/>
    </source>
</evidence>
<feature type="compositionally biased region" description="Basic and acidic residues" evidence="2">
    <location>
        <begin position="615"/>
        <end position="633"/>
    </location>
</feature>
<feature type="region of interest" description="Disordered" evidence="2">
    <location>
        <begin position="1"/>
        <end position="28"/>
    </location>
</feature>
<dbReference type="Pfam" id="PF01544">
    <property type="entry name" value="CorA"/>
    <property type="match status" value="1"/>
</dbReference>
<evidence type="ECO:0000313" key="3">
    <source>
        <dbReference type="EMBL" id="VBB33905.1"/>
    </source>
</evidence>
<feature type="compositionally biased region" description="Basic and acidic residues" evidence="2">
    <location>
        <begin position="123"/>
        <end position="133"/>
    </location>
</feature>
<protein>
    <submittedName>
        <fullName evidence="3">Uncharacterized protein</fullName>
    </submittedName>
</protein>
<evidence type="ECO:0000256" key="2">
    <source>
        <dbReference type="SAM" id="MobiDB-lite"/>
    </source>
</evidence>
<gene>
    <name evidence="3" type="ORF">NAV_LOCUS8696</name>
</gene>
<accession>A0A498SPP2</accession>
<dbReference type="GO" id="GO:0016020">
    <property type="term" value="C:membrane"/>
    <property type="evidence" value="ECO:0007669"/>
    <property type="project" value="InterPro"/>
</dbReference>
<dbReference type="InterPro" id="IPR002523">
    <property type="entry name" value="MgTranspt_CorA/ZnTranspt_ZntB"/>
</dbReference>
<feature type="compositionally biased region" description="Polar residues" evidence="2">
    <location>
        <begin position="576"/>
        <end position="587"/>
    </location>
</feature>
<evidence type="ECO:0000313" key="4">
    <source>
        <dbReference type="Proteomes" id="UP000276991"/>
    </source>
</evidence>
<reference evidence="3 4" key="1">
    <citation type="submission" date="2018-08" db="EMBL/GenBank/DDBJ databases">
        <authorList>
            <person name="Laetsch R D."/>
            <person name="Stevens L."/>
            <person name="Kumar S."/>
            <person name="Blaxter L. M."/>
        </authorList>
    </citation>
    <scope>NUCLEOTIDE SEQUENCE [LARGE SCALE GENOMIC DNA]</scope>
</reference>
<feature type="compositionally biased region" description="Polar residues" evidence="2">
    <location>
        <begin position="1"/>
        <end position="13"/>
    </location>
</feature>
<sequence length="633" mass="75001">MKKADSTTTSLPYKSSPEAKVKREDEQTAKTVLSEVSINMESPCGSLAVRKSDVQNEGIDNVIKKPEKSNEQENICTTMKIPEVELCNIHIDQSKSCDVTPIRRRTDMEGYLRDDRKDLLSETRKSTDIDRSSQKTKKKKAFEENAKHTAQRENDCQGCKIAERELKILAAQLKELEREVKSKLKIKTSGPEIFSKKEELKKKIEELENEIAIQRSQYEKELEKNCREKERLKIELLKVEEKISILEKETERKKKECDQYVFTIVDMRNNFKKRLREKENDVRRWTEINEKIKEQLYQSSKSMTRRYEIMLKESCEDNLKLYIHLQKVTKILESKDFQTLQSEIFHQQLRKKMSELLQKFKNEVNSTNFKWLSEEDARRVVGYFEVIVETILHKKPSFHFFVDRLTVFIEEKILSEQSQSCAGGRSMKESVKGQESKTFKMFKEKFREKIHSMLKEFMEKQQRNLSENMSTILSHVENANQRIDLINTDLINHVENMNDIITAIDNKQRHLQKIEEVLDYGSALMKKFLDRRNIPTLNFDEEKSKLRESCISLTDGYMKLKKKVEKLEKMQEELSSASKQRMNQSMGVRTPNDEWRHKVTRRFSSSPYERKRHHEGITRRRATEGMWKDMRNE</sequence>
<name>A0A498SPP2_ACAVI</name>
<organism evidence="3 4">
    <name type="scientific">Acanthocheilonema viteae</name>
    <name type="common">Filarial nematode worm</name>
    <name type="synonym">Dipetalonema viteae</name>
    <dbReference type="NCBI Taxonomy" id="6277"/>
    <lineage>
        <taxon>Eukaryota</taxon>
        <taxon>Metazoa</taxon>
        <taxon>Ecdysozoa</taxon>
        <taxon>Nematoda</taxon>
        <taxon>Chromadorea</taxon>
        <taxon>Rhabditida</taxon>
        <taxon>Spirurina</taxon>
        <taxon>Spiruromorpha</taxon>
        <taxon>Filarioidea</taxon>
        <taxon>Onchocercidae</taxon>
        <taxon>Acanthocheilonema</taxon>
    </lineage>
</organism>
<dbReference type="EMBL" id="UPTC01002816">
    <property type="protein sequence ID" value="VBB33905.1"/>
    <property type="molecule type" value="Genomic_DNA"/>
</dbReference>
<dbReference type="OrthoDB" id="5855563at2759"/>
<dbReference type="Proteomes" id="UP000276991">
    <property type="component" value="Unassembled WGS sequence"/>
</dbReference>
<dbReference type="STRING" id="6277.A0A498SPP2"/>
<dbReference type="AlphaFoldDB" id="A0A498SPP2"/>
<feature type="coiled-coil region" evidence="1">
    <location>
        <begin position="159"/>
        <end position="295"/>
    </location>
</feature>
<dbReference type="GO" id="GO:0046873">
    <property type="term" value="F:metal ion transmembrane transporter activity"/>
    <property type="evidence" value="ECO:0007669"/>
    <property type="project" value="InterPro"/>
</dbReference>
<keyword evidence="4" id="KW-1185">Reference proteome</keyword>
<feature type="compositionally biased region" description="Basic and acidic residues" evidence="2">
    <location>
        <begin position="17"/>
        <end position="28"/>
    </location>
</feature>
<feature type="region of interest" description="Disordered" evidence="2">
    <location>
        <begin position="576"/>
        <end position="633"/>
    </location>
</feature>
<proteinExistence type="predicted"/>
<feature type="region of interest" description="Disordered" evidence="2">
    <location>
        <begin position="123"/>
        <end position="149"/>
    </location>
</feature>